<keyword evidence="8" id="KW-1185">Reference proteome</keyword>
<organism evidence="7 8">
    <name type="scientific">Cichlidogyrus casuarinus</name>
    <dbReference type="NCBI Taxonomy" id="1844966"/>
    <lineage>
        <taxon>Eukaryota</taxon>
        <taxon>Metazoa</taxon>
        <taxon>Spiralia</taxon>
        <taxon>Lophotrochozoa</taxon>
        <taxon>Platyhelminthes</taxon>
        <taxon>Monogenea</taxon>
        <taxon>Monopisthocotylea</taxon>
        <taxon>Dactylogyridea</taxon>
        <taxon>Ancyrocephalidae</taxon>
        <taxon>Cichlidogyrus</taxon>
    </lineage>
</organism>
<feature type="region of interest" description="Disordered" evidence="5">
    <location>
        <begin position="1"/>
        <end position="31"/>
    </location>
</feature>
<evidence type="ECO:0000256" key="5">
    <source>
        <dbReference type="SAM" id="MobiDB-lite"/>
    </source>
</evidence>
<evidence type="ECO:0000259" key="6">
    <source>
        <dbReference type="PROSITE" id="PS50011"/>
    </source>
</evidence>
<sequence length="341" mass="38283">MAETPMDTTDASNSESQTVSSPPRDHSSLASRLSGVRTRSFLADFELLNEIGKGAFSTVKKCRRKLDDQMFAVKILNSNQRDPREEIEILFRFSAHHNTVSVEAVYENGSFVYIVMEYLAGGELLDYICKRQRLSEHESFAILRHVANTVAYLHQNQVVHRDLKPSNLVFAVQGLPETLNICDFGFAKQMRAENGLLMTPCYTTNFGAPEVLKMQGYHAACDMWSMGVLLFAMLSGKTPFAMTDHETPENIAQRIESGLQADIFQVDSSWVQRSDSVKDLIKSMLCVDPNARITLTGLFDHPWMRQMGLLPEFRPTDVVEEQSKQSISSMAIKVGTIIDAT</sequence>
<accession>A0ABD2Q8S6</accession>
<keyword evidence="1 3" id="KW-0547">Nucleotide-binding</keyword>
<feature type="binding site" evidence="3">
    <location>
        <position position="74"/>
    </location>
    <ligand>
        <name>ATP</name>
        <dbReference type="ChEBI" id="CHEBI:30616"/>
    </ligand>
</feature>
<evidence type="ECO:0000256" key="2">
    <source>
        <dbReference type="ARBA" id="ARBA00022840"/>
    </source>
</evidence>
<keyword evidence="2 3" id="KW-0067">ATP-binding</keyword>
<dbReference type="InterPro" id="IPR000719">
    <property type="entry name" value="Prot_kinase_dom"/>
</dbReference>
<evidence type="ECO:0000256" key="4">
    <source>
        <dbReference type="RuleBase" id="RU000304"/>
    </source>
</evidence>
<proteinExistence type="inferred from homology"/>
<dbReference type="PROSITE" id="PS50011">
    <property type="entry name" value="PROTEIN_KINASE_DOM"/>
    <property type="match status" value="1"/>
</dbReference>
<evidence type="ECO:0000313" key="7">
    <source>
        <dbReference type="EMBL" id="KAL3315131.1"/>
    </source>
</evidence>
<evidence type="ECO:0000313" key="8">
    <source>
        <dbReference type="Proteomes" id="UP001626550"/>
    </source>
</evidence>
<feature type="domain" description="Protein kinase" evidence="6">
    <location>
        <begin position="45"/>
        <end position="304"/>
    </location>
</feature>
<dbReference type="SMART" id="SM00220">
    <property type="entry name" value="S_TKc"/>
    <property type="match status" value="1"/>
</dbReference>
<reference evidence="7 8" key="1">
    <citation type="submission" date="2024-11" db="EMBL/GenBank/DDBJ databases">
        <title>Adaptive evolution of stress response genes in parasites aligns with host niche diversity.</title>
        <authorList>
            <person name="Hahn C."/>
            <person name="Resl P."/>
        </authorList>
    </citation>
    <scope>NUCLEOTIDE SEQUENCE [LARGE SCALE GENOMIC DNA]</scope>
    <source>
        <strain evidence="7">EGGRZ-B1_66</strain>
        <tissue evidence="7">Body</tissue>
    </source>
</reference>
<feature type="compositionally biased region" description="Polar residues" evidence="5">
    <location>
        <begin position="1"/>
        <end position="21"/>
    </location>
</feature>
<evidence type="ECO:0000256" key="3">
    <source>
        <dbReference type="PROSITE-ProRule" id="PRU10141"/>
    </source>
</evidence>
<dbReference type="InterPro" id="IPR008271">
    <property type="entry name" value="Ser/Thr_kinase_AS"/>
</dbReference>
<dbReference type="PROSITE" id="PS00107">
    <property type="entry name" value="PROTEIN_KINASE_ATP"/>
    <property type="match status" value="1"/>
</dbReference>
<gene>
    <name evidence="7" type="primary">RPS6KA1_2</name>
    <name evidence="7" type="ORF">Ciccas_006241</name>
</gene>
<evidence type="ECO:0000256" key="1">
    <source>
        <dbReference type="ARBA" id="ARBA00022741"/>
    </source>
</evidence>
<dbReference type="InterPro" id="IPR011009">
    <property type="entry name" value="Kinase-like_dom_sf"/>
</dbReference>
<name>A0ABD2Q8S6_9PLAT</name>
<dbReference type="InterPro" id="IPR017441">
    <property type="entry name" value="Protein_kinase_ATP_BS"/>
</dbReference>
<comment type="similarity">
    <text evidence="4">Belongs to the protein kinase superfamily.</text>
</comment>
<dbReference type="PANTHER" id="PTHR24347">
    <property type="entry name" value="SERINE/THREONINE-PROTEIN KINASE"/>
    <property type="match status" value="1"/>
</dbReference>
<dbReference type="Proteomes" id="UP001626550">
    <property type="component" value="Unassembled WGS sequence"/>
</dbReference>
<dbReference type="EMBL" id="JBJKFK010000819">
    <property type="protein sequence ID" value="KAL3315131.1"/>
    <property type="molecule type" value="Genomic_DNA"/>
</dbReference>
<keyword evidence="7" id="KW-0418">Kinase</keyword>
<dbReference type="PROSITE" id="PS00108">
    <property type="entry name" value="PROTEIN_KINASE_ST"/>
    <property type="match status" value="1"/>
</dbReference>
<comment type="caution">
    <text evidence="7">The sequence shown here is derived from an EMBL/GenBank/DDBJ whole genome shotgun (WGS) entry which is preliminary data.</text>
</comment>
<dbReference type="GO" id="GO:0004674">
    <property type="term" value="F:protein serine/threonine kinase activity"/>
    <property type="evidence" value="ECO:0007669"/>
    <property type="project" value="UniProtKB-KW"/>
</dbReference>
<dbReference type="AlphaFoldDB" id="A0ABD2Q8S6"/>
<keyword evidence="4" id="KW-0723">Serine/threonine-protein kinase</keyword>
<dbReference type="Pfam" id="PF00069">
    <property type="entry name" value="Pkinase"/>
    <property type="match status" value="1"/>
</dbReference>
<dbReference type="FunFam" id="1.10.510.10:FF:000571">
    <property type="entry name" value="Maternal embryonic leucine zipper kinase"/>
    <property type="match status" value="1"/>
</dbReference>
<dbReference type="Gene3D" id="1.10.510.10">
    <property type="entry name" value="Transferase(Phosphotransferase) domain 1"/>
    <property type="match status" value="1"/>
</dbReference>
<dbReference type="SUPFAM" id="SSF56112">
    <property type="entry name" value="Protein kinase-like (PK-like)"/>
    <property type="match status" value="1"/>
</dbReference>
<protein>
    <submittedName>
        <fullName evidence="7">Ribosomal protein S6 kinase alpha-1</fullName>
    </submittedName>
</protein>
<keyword evidence="7" id="KW-0808">Transferase</keyword>
<dbReference type="GO" id="GO:0005524">
    <property type="term" value="F:ATP binding"/>
    <property type="evidence" value="ECO:0007669"/>
    <property type="project" value="UniProtKB-UniRule"/>
</dbReference>